<dbReference type="InterPro" id="IPR051292">
    <property type="entry name" value="Xyl/GlcA_transferase"/>
</dbReference>
<accession>A0ABY8UNP0</accession>
<evidence type="ECO:0000256" key="3">
    <source>
        <dbReference type="ARBA" id="ARBA00022968"/>
    </source>
</evidence>
<organism evidence="7 8">
    <name type="scientific">Tetradesmus obliquus</name>
    <name type="common">Green alga</name>
    <name type="synonym">Acutodesmus obliquus</name>
    <dbReference type="NCBI Taxonomy" id="3088"/>
    <lineage>
        <taxon>Eukaryota</taxon>
        <taxon>Viridiplantae</taxon>
        <taxon>Chlorophyta</taxon>
        <taxon>core chlorophytes</taxon>
        <taxon>Chlorophyceae</taxon>
        <taxon>CS clade</taxon>
        <taxon>Sphaeropleales</taxon>
        <taxon>Scenedesmaceae</taxon>
        <taxon>Tetradesmus</taxon>
    </lineage>
</organism>
<comment type="subcellular location">
    <subcellularLocation>
        <location evidence="1">Membrane</location>
        <topology evidence="1">Single-pass type II membrane protein</topology>
    </subcellularLocation>
</comment>
<reference evidence="7 8" key="1">
    <citation type="submission" date="2023-05" db="EMBL/GenBank/DDBJ databases">
        <title>A 100% complete, gapless, phased diploid assembly of the Scenedesmus obliquus UTEX 3031 genome.</title>
        <authorList>
            <person name="Biondi T.C."/>
            <person name="Hanschen E.R."/>
            <person name="Kwon T."/>
            <person name="Eng W."/>
            <person name="Kruse C.P.S."/>
            <person name="Koehler S.I."/>
            <person name="Kunde Y."/>
            <person name="Gleasner C.D."/>
            <person name="You Mak K.T."/>
            <person name="Polle J."/>
            <person name="Hovde B.T."/>
            <person name="Starkenburg S.R."/>
        </authorList>
    </citation>
    <scope>NUCLEOTIDE SEQUENCE [LARGE SCALE GENOMIC DNA]</scope>
    <source>
        <strain evidence="7 8">DOE0152z</strain>
    </source>
</reference>
<keyword evidence="5" id="KW-0472">Membrane</keyword>
<evidence type="ECO:0000256" key="2">
    <source>
        <dbReference type="ARBA" id="ARBA00022692"/>
    </source>
</evidence>
<sequence length="276" mass="30344">MRMKSLSPTNTLASRPRCRAAVVSCCNNHHQQQQQQQQQQQAQPCPAPIPFQTRAGVYRSAAQINPIKHNCTLCSQLSLDRWPRWAQQAASWGGPLSVAVYIPAPYGSAAAEAGIQLACQLAEKYVRSHPQQPLQVSVLFAQQYAREGAAALQQAGVTAAEHPLLDPTASYLPSYDQLYSTNAHGVAVKGQLPLYDEAFRGYGLNKVQHAWHCAQLGYSFQVLSDAFMVTAPHKRSSSWRPVPGTATDDAHLAMISQVYEQFKQRLAAELAMSCEK</sequence>
<evidence type="ECO:0000256" key="6">
    <source>
        <dbReference type="ARBA" id="ARBA00023180"/>
    </source>
</evidence>
<dbReference type="Proteomes" id="UP001244341">
    <property type="component" value="Chromosome 15b"/>
</dbReference>
<evidence type="ECO:0000256" key="5">
    <source>
        <dbReference type="ARBA" id="ARBA00023136"/>
    </source>
</evidence>
<keyword evidence="8" id="KW-1185">Reference proteome</keyword>
<proteinExistence type="predicted"/>
<keyword evidence="2" id="KW-0812">Transmembrane</keyword>
<dbReference type="EMBL" id="CP126222">
    <property type="protein sequence ID" value="WIA22872.1"/>
    <property type="molecule type" value="Genomic_DNA"/>
</dbReference>
<evidence type="ECO:0000313" key="8">
    <source>
        <dbReference type="Proteomes" id="UP001244341"/>
    </source>
</evidence>
<keyword evidence="3" id="KW-0735">Signal-anchor</keyword>
<gene>
    <name evidence="7" type="ORF">OEZ85_001258</name>
</gene>
<evidence type="ECO:0000256" key="1">
    <source>
        <dbReference type="ARBA" id="ARBA00004606"/>
    </source>
</evidence>
<dbReference type="Pfam" id="PF13896">
    <property type="entry name" value="Glyco_transf_49"/>
    <property type="match status" value="1"/>
</dbReference>
<keyword evidence="6" id="KW-0325">Glycoprotein</keyword>
<evidence type="ECO:0000256" key="4">
    <source>
        <dbReference type="ARBA" id="ARBA00022989"/>
    </source>
</evidence>
<name>A0ABY8UNP0_TETOB</name>
<dbReference type="PANTHER" id="PTHR12270">
    <property type="entry name" value="GLYCOSYLTRANSFERASE-RELATED"/>
    <property type="match status" value="1"/>
</dbReference>
<keyword evidence="4" id="KW-1133">Transmembrane helix</keyword>
<protein>
    <submittedName>
        <fullName evidence="7">Uncharacterized protein</fullName>
    </submittedName>
</protein>
<evidence type="ECO:0000313" key="7">
    <source>
        <dbReference type="EMBL" id="WIA22872.1"/>
    </source>
</evidence>
<dbReference type="PANTHER" id="PTHR12270:SF52">
    <property type="entry name" value="GLYCOSYLTRANSFERASE-LIKE PROTEIN GNT13-RELATED"/>
    <property type="match status" value="1"/>
</dbReference>